<dbReference type="Proteomes" id="UP001159405">
    <property type="component" value="Unassembled WGS sequence"/>
</dbReference>
<comment type="caution">
    <text evidence="1">The sequence shown here is derived from an EMBL/GenBank/DDBJ whole genome shotgun (WGS) entry which is preliminary data.</text>
</comment>
<evidence type="ECO:0000313" key="2">
    <source>
        <dbReference type="Proteomes" id="UP001159405"/>
    </source>
</evidence>
<protein>
    <submittedName>
        <fullName evidence="1">Uncharacterized protein</fullName>
    </submittedName>
</protein>
<proteinExistence type="predicted"/>
<name>A0ABN8QT06_9CNID</name>
<reference evidence="1 2" key="1">
    <citation type="submission" date="2022-05" db="EMBL/GenBank/DDBJ databases">
        <authorList>
            <consortium name="Genoscope - CEA"/>
            <person name="William W."/>
        </authorList>
    </citation>
    <scope>NUCLEOTIDE SEQUENCE [LARGE SCALE GENOMIC DNA]</scope>
</reference>
<keyword evidence="2" id="KW-1185">Reference proteome</keyword>
<dbReference type="EMBL" id="CALNXK010000151">
    <property type="protein sequence ID" value="CAH3169584.1"/>
    <property type="molecule type" value="Genomic_DNA"/>
</dbReference>
<evidence type="ECO:0000313" key="1">
    <source>
        <dbReference type="EMBL" id="CAH3169584.1"/>
    </source>
</evidence>
<gene>
    <name evidence="1" type="ORF">PLOB_00010290</name>
</gene>
<accession>A0ABN8QT06</accession>
<sequence>MNEFTVGSKFRPCSRESHICCTDPCGPRFKPLTLESSLQKMWFPTASGFTEVEKTEDKKAYCLNFPEADKLEIGKITMTSASGQSRVDQARQVLLLQFLYFQQSKDSNVFIIGDKY</sequence>
<organism evidence="1 2">
    <name type="scientific">Porites lobata</name>
    <dbReference type="NCBI Taxonomy" id="104759"/>
    <lineage>
        <taxon>Eukaryota</taxon>
        <taxon>Metazoa</taxon>
        <taxon>Cnidaria</taxon>
        <taxon>Anthozoa</taxon>
        <taxon>Hexacorallia</taxon>
        <taxon>Scleractinia</taxon>
        <taxon>Fungiina</taxon>
        <taxon>Poritidae</taxon>
        <taxon>Porites</taxon>
    </lineage>
</organism>